<evidence type="ECO:0000313" key="2">
    <source>
        <dbReference type="Proteomes" id="UP000830395"/>
    </source>
</evidence>
<protein>
    <submittedName>
        <fullName evidence="1">Uncharacterized protein</fullName>
    </submittedName>
</protein>
<dbReference type="EMBL" id="CM040994">
    <property type="protein sequence ID" value="MCJ8744265.1"/>
    <property type="molecule type" value="Genomic_DNA"/>
</dbReference>
<evidence type="ECO:0000313" key="1">
    <source>
        <dbReference type="EMBL" id="MCJ8744265.1"/>
    </source>
</evidence>
<keyword evidence="2" id="KW-1185">Reference proteome</keyword>
<accession>A0ACC5Z843</accession>
<dbReference type="Proteomes" id="UP000830395">
    <property type="component" value="Chromosome 20"/>
</dbReference>
<gene>
    <name evidence="1" type="ORF">PDJAM_G00116510</name>
</gene>
<comment type="caution">
    <text evidence="1">The sequence shown here is derived from an EMBL/GenBank/DDBJ whole genome shotgun (WGS) entry which is preliminary data.</text>
</comment>
<sequence>MAVDGDPHFIIELPDQNDALCFNTDDKPGTIFNLVKDPVSGLVVNGQTIGDKKVEPGSKQHTYFGQFGIVHEKFGIRLMVTTQKIVVSEQGKQEQLHWSQTSNVKDLNMDLQVTKDHSLTVTLKDTVKFIIILHKVWKMHPYHQDYLGFYTLDSHLLSERVHGLLGQFFHGVTFEVSDVFQGKDPGKPDATMIVKGHNVTVTRGSQKDFRKDVKNGENVPCWFIHNNGTGLIDGVLGDYIVSGLFTTV</sequence>
<proteinExistence type="predicted"/>
<organism evidence="1 2">
    <name type="scientific">Pangasius djambal</name>
    <dbReference type="NCBI Taxonomy" id="1691987"/>
    <lineage>
        <taxon>Eukaryota</taxon>
        <taxon>Metazoa</taxon>
        <taxon>Chordata</taxon>
        <taxon>Craniata</taxon>
        <taxon>Vertebrata</taxon>
        <taxon>Euteleostomi</taxon>
        <taxon>Actinopterygii</taxon>
        <taxon>Neopterygii</taxon>
        <taxon>Teleostei</taxon>
        <taxon>Ostariophysi</taxon>
        <taxon>Siluriformes</taxon>
        <taxon>Pangasiidae</taxon>
        <taxon>Pangasius</taxon>
    </lineage>
</organism>
<name>A0ACC5Z843_9TELE</name>
<reference evidence="1" key="1">
    <citation type="submission" date="2020-02" db="EMBL/GenBank/DDBJ databases">
        <title>Genome sequencing of the panga catfish, Pangasius djambal.</title>
        <authorList>
            <person name="Wen M."/>
            <person name="Zahm M."/>
            <person name="Roques C."/>
            <person name="Cabau C."/>
            <person name="Klopp C."/>
            <person name="Donnadieu C."/>
            <person name="Jouanno E."/>
            <person name="Avarre J.-C."/>
            <person name="Campet M."/>
            <person name="Ha T."/>
            <person name="Dugue R."/>
            <person name="Lampietro C."/>
            <person name="Louis A."/>
            <person name="Herpin A."/>
            <person name="Echchiki A."/>
            <person name="Berthelot C."/>
            <person name="Parey E."/>
            <person name="Roest-Crollius H."/>
            <person name="Braasch I."/>
            <person name="Postlethwait J.H."/>
            <person name="Bobe J."/>
            <person name="Montfort J."/>
            <person name="Bouchez O."/>
            <person name="Begum T."/>
            <person name="Schartl M."/>
            <person name="Gustiano R."/>
            <person name="Guiguen Y."/>
        </authorList>
    </citation>
    <scope>NUCLEOTIDE SEQUENCE</scope>
    <source>
        <strain evidence="1">Pdj_M5554</strain>
    </source>
</reference>